<reference evidence="1 2" key="1">
    <citation type="submission" date="2016-01" db="EMBL/GenBank/DDBJ databases">
        <title>Draft Genome Sequences of Seven Thermophilic Sporeformers Isolated from Foods.</title>
        <authorList>
            <person name="Berendsen E.M."/>
            <person name="Wells-Bennik M.H."/>
            <person name="Krawcyk A.O."/>
            <person name="De Jong A."/>
            <person name="Holsappel S."/>
            <person name="Eijlander R.T."/>
            <person name="Kuipers O.P."/>
        </authorList>
    </citation>
    <scope>NUCLEOTIDE SEQUENCE [LARGE SCALE GENOMIC DNA]</scope>
    <source>
        <strain evidence="1 2">B4119</strain>
    </source>
</reference>
<protein>
    <submittedName>
        <fullName evidence="1">Uncharacterized protein</fullName>
    </submittedName>
</protein>
<evidence type="ECO:0000313" key="2">
    <source>
        <dbReference type="Proteomes" id="UP000075455"/>
    </source>
</evidence>
<evidence type="ECO:0000313" key="1">
    <source>
        <dbReference type="EMBL" id="KYD16483.1"/>
    </source>
</evidence>
<sequence>MQLHIHTKDEFASIAICSFIRFGRSFGRLNSFNGHENGYPFCDG</sequence>
<dbReference type="Proteomes" id="UP000075455">
    <property type="component" value="Unassembled WGS sequence"/>
</dbReference>
<comment type="caution">
    <text evidence="1">The sequence shown here is derived from an EMBL/GenBank/DDBJ whole genome shotgun (WGS) entry which is preliminary data.</text>
</comment>
<dbReference type="GeneID" id="301195183"/>
<dbReference type="EMBL" id="LQYS01000032">
    <property type="protein sequence ID" value="KYD16483.1"/>
    <property type="molecule type" value="Genomic_DNA"/>
</dbReference>
<accession>A0A150LW68</accession>
<organism evidence="1 2">
    <name type="scientific">Saccharococcus caldoxylosilyticus</name>
    <dbReference type="NCBI Taxonomy" id="81408"/>
    <lineage>
        <taxon>Bacteria</taxon>
        <taxon>Bacillati</taxon>
        <taxon>Bacillota</taxon>
        <taxon>Bacilli</taxon>
        <taxon>Bacillales</taxon>
        <taxon>Anoxybacillaceae</taxon>
        <taxon>Saccharococcus</taxon>
    </lineage>
</organism>
<gene>
    <name evidence="1" type="ORF">B4119_1897</name>
</gene>
<dbReference type="AlphaFoldDB" id="A0A150LW68"/>
<dbReference type="RefSeq" id="WP_268801760.1">
    <property type="nucleotide sequence ID" value="NZ_AP025625.1"/>
</dbReference>
<proteinExistence type="predicted"/>
<name>A0A150LW68_9BACL</name>